<feature type="compositionally biased region" description="Low complexity" evidence="1">
    <location>
        <begin position="220"/>
        <end position="235"/>
    </location>
</feature>
<protein>
    <submittedName>
        <fullName evidence="4">Uncharacterized protein</fullName>
    </submittedName>
</protein>
<dbReference type="EMBL" id="JALJOQ010000248">
    <property type="protein sequence ID" value="KAK9787478.1"/>
    <property type="molecule type" value="Genomic_DNA"/>
</dbReference>
<gene>
    <name evidence="4" type="ORF">WJX73_008140</name>
    <name evidence="3" type="ORF">WJX73_008853</name>
</gene>
<evidence type="ECO:0000313" key="5">
    <source>
        <dbReference type="Proteomes" id="UP001465755"/>
    </source>
</evidence>
<feature type="transmembrane region" description="Helical" evidence="2">
    <location>
        <begin position="162"/>
        <end position="182"/>
    </location>
</feature>
<keyword evidence="5" id="KW-1185">Reference proteome</keyword>
<accession>A0AAW1NRC3</accession>
<evidence type="ECO:0000313" key="4">
    <source>
        <dbReference type="EMBL" id="KAK9794322.1"/>
    </source>
</evidence>
<feature type="compositionally biased region" description="Low complexity" evidence="1">
    <location>
        <begin position="189"/>
        <end position="201"/>
    </location>
</feature>
<feature type="transmembrane region" description="Helical" evidence="2">
    <location>
        <begin position="45"/>
        <end position="66"/>
    </location>
</feature>
<keyword evidence="2" id="KW-1133">Transmembrane helix</keyword>
<keyword evidence="2" id="KW-0812">Transmembrane</keyword>
<dbReference type="Proteomes" id="UP001465755">
    <property type="component" value="Unassembled WGS sequence"/>
</dbReference>
<reference evidence="4 5" key="1">
    <citation type="journal article" date="2024" name="Nat. Commun.">
        <title>Phylogenomics reveals the evolutionary origins of lichenization in chlorophyte algae.</title>
        <authorList>
            <person name="Puginier C."/>
            <person name="Libourel C."/>
            <person name="Otte J."/>
            <person name="Skaloud P."/>
            <person name="Haon M."/>
            <person name="Grisel S."/>
            <person name="Petersen M."/>
            <person name="Berrin J.G."/>
            <person name="Delaux P.M."/>
            <person name="Dal Grande F."/>
            <person name="Keller J."/>
        </authorList>
    </citation>
    <scope>NUCLEOTIDE SEQUENCE [LARGE SCALE GENOMIC DNA]</scope>
    <source>
        <strain evidence="4 5">SAG 2036</strain>
    </source>
</reference>
<sequence length="235" mass="24945">MAITSTCAGLADPAAERSWGRDLIRTTSDCAAGNTGVKMVELDGIVRIAVIVLIAGGMFLGWILLLGGVSAVQAACSGNCRSLTGLSWWIVWLQLFVYLFAVPVQIGKLRILEVGVVIFLAILTTMEMYEANLLLNRKSGQGSIWDGIYTAFGHDNRINATVAGHSVLAAFNVLLILFLGFVPHSDYESSGGNTNNNNNSGDWKAPPMPAGSHPMKPMTSRASSMRASSAAPSEA</sequence>
<evidence type="ECO:0000313" key="3">
    <source>
        <dbReference type="EMBL" id="KAK9787478.1"/>
    </source>
</evidence>
<evidence type="ECO:0000256" key="1">
    <source>
        <dbReference type="SAM" id="MobiDB-lite"/>
    </source>
</evidence>
<feature type="transmembrane region" description="Helical" evidence="2">
    <location>
        <begin position="111"/>
        <end position="129"/>
    </location>
</feature>
<dbReference type="EMBL" id="JALJOQ010000141">
    <property type="protein sequence ID" value="KAK9794322.1"/>
    <property type="molecule type" value="Genomic_DNA"/>
</dbReference>
<name>A0AAW1NRC3_9CHLO</name>
<feature type="transmembrane region" description="Helical" evidence="2">
    <location>
        <begin position="86"/>
        <end position="104"/>
    </location>
</feature>
<keyword evidence="2" id="KW-0472">Membrane</keyword>
<evidence type="ECO:0000256" key="2">
    <source>
        <dbReference type="SAM" id="Phobius"/>
    </source>
</evidence>
<feature type="region of interest" description="Disordered" evidence="1">
    <location>
        <begin position="189"/>
        <end position="235"/>
    </location>
</feature>
<dbReference type="AlphaFoldDB" id="A0AAW1NRC3"/>
<organism evidence="4 5">
    <name type="scientific">Symbiochloris irregularis</name>
    <dbReference type="NCBI Taxonomy" id="706552"/>
    <lineage>
        <taxon>Eukaryota</taxon>
        <taxon>Viridiplantae</taxon>
        <taxon>Chlorophyta</taxon>
        <taxon>core chlorophytes</taxon>
        <taxon>Trebouxiophyceae</taxon>
        <taxon>Trebouxiales</taxon>
        <taxon>Trebouxiaceae</taxon>
        <taxon>Symbiochloris</taxon>
    </lineage>
</organism>
<proteinExistence type="predicted"/>
<reference evidence="4" key="2">
    <citation type="submission" date="2024-04" db="EMBL/GenBank/DDBJ databases">
        <authorList>
            <person name="Dal Grande F."/>
            <person name="Keller J."/>
            <person name="Delaux P.-M."/>
        </authorList>
    </citation>
    <scope>NUCLEOTIDE SEQUENCE</scope>
    <source>
        <strain evidence="4">SAG 2036</strain>
    </source>
</reference>
<comment type="caution">
    <text evidence="4">The sequence shown here is derived from an EMBL/GenBank/DDBJ whole genome shotgun (WGS) entry which is preliminary data.</text>
</comment>